<dbReference type="EMBL" id="JBBNAF010000009">
    <property type="protein sequence ID" value="KAK9113882.1"/>
    <property type="molecule type" value="Genomic_DNA"/>
</dbReference>
<comment type="caution">
    <text evidence="3">The sequence shown here is derived from an EMBL/GenBank/DDBJ whole genome shotgun (WGS) entry which is preliminary data.</text>
</comment>
<dbReference type="InterPro" id="IPR011257">
    <property type="entry name" value="DNA_glycosylase"/>
</dbReference>
<dbReference type="Proteomes" id="UP001420932">
    <property type="component" value="Unassembled WGS sequence"/>
</dbReference>
<dbReference type="InterPro" id="IPR003265">
    <property type="entry name" value="HhH-GPD_domain"/>
</dbReference>
<dbReference type="PANTHER" id="PTHR47203:SF1">
    <property type="entry name" value="HYPOTHETICAL BASE EXCISION DNA REPAIR PROTEIN (EUROFUNG)"/>
    <property type="match status" value="1"/>
</dbReference>
<feature type="domain" description="HhH-GPD" evidence="2">
    <location>
        <begin position="98"/>
        <end position="270"/>
    </location>
</feature>
<dbReference type="GO" id="GO:0016787">
    <property type="term" value="F:hydrolase activity"/>
    <property type="evidence" value="ECO:0007669"/>
    <property type="project" value="UniProtKB-ARBA"/>
</dbReference>
<evidence type="ECO:0000313" key="3">
    <source>
        <dbReference type="EMBL" id="KAK9113882.1"/>
    </source>
</evidence>
<evidence type="ECO:0000313" key="4">
    <source>
        <dbReference type="Proteomes" id="UP001420932"/>
    </source>
</evidence>
<keyword evidence="4" id="KW-1185">Reference proteome</keyword>
<dbReference type="InterPro" id="IPR023170">
    <property type="entry name" value="HhH_base_excis_C"/>
</dbReference>
<organism evidence="3 4">
    <name type="scientific">Stephania yunnanensis</name>
    <dbReference type="NCBI Taxonomy" id="152371"/>
    <lineage>
        <taxon>Eukaryota</taxon>
        <taxon>Viridiplantae</taxon>
        <taxon>Streptophyta</taxon>
        <taxon>Embryophyta</taxon>
        <taxon>Tracheophyta</taxon>
        <taxon>Spermatophyta</taxon>
        <taxon>Magnoliopsida</taxon>
        <taxon>Ranunculales</taxon>
        <taxon>Menispermaceae</taxon>
        <taxon>Menispermoideae</taxon>
        <taxon>Cissampelideae</taxon>
        <taxon>Stephania</taxon>
    </lineage>
</organism>
<dbReference type="PANTHER" id="PTHR47203">
    <property type="match status" value="1"/>
</dbReference>
<dbReference type="SMART" id="SM00478">
    <property type="entry name" value="ENDO3c"/>
    <property type="match status" value="1"/>
</dbReference>
<dbReference type="CDD" id="cd00056">
    <property type="entry name" value="ENDO3c"/>
    <property type="match status" value="1"/>
</dbReference>
<dbReference type="AlphaFoldDB" id="A0AAP0IG66"/>
<feature type="region of interest" description="Disordered" evidence="1">
    <location>
        <begin position="1"/>
        <end position="37"/>
    </location>
</feature>
<reference evidence="3 4" key="1">
    <citation type="submission" date="2024-01" db="EMBL/GenBank/DDBJ databases">
        <title>Genome assemblies of Stephania.</title>
        <authorList>
            <person name="Yang L."/>
        </authorList>
    </citation>
    <scope>NUCLEOTIDE SEQUENCE [LARGE SCALE GENOMIC DNA]</scope>
    <source>
        <strain evidence="3">YNDBR</strain>
        <tissue evidence="3">Leaf</tissue>
    </source>
</reference>
<dbReference type="Gene3D" id="1.10.1670.10">
    <property type="entry name" value="Helix-hairpin-Helix base-excision DNA repair enzymes (C-terminal)"/>
    <property type="match status" value="1"/>
</dbReference>
<sequence>MPTSRKRKQQQQQQQQQSCNNNNESTDSEPFPSHRRPTHVECRYARDALLDFHGFPQEFVKYRTGNRAPPPNPNWVLESDDDLVETETVLDGLVSTLLSQNTTEVNARRAFVSLKSAFPNWEDVLAAELKCIESSIKCGGLAATKASCIKNLLTSLVKKKGKPCLEYLRDMTIDEVKQELCCFKGIGPKTEELVSCGGPEPRGHRVACVLMFHLHRDDFPVDTHVFRITKNLGWIPASSDRKKAYLHLNRRIPNDLKFDLNCLFVTHGKLCDSCTKKLNSKHSKTSCTQPCPLSTCIPITDSDDLT</sequence>
<proteinExistence type="predicted"/>
<protein>
    <recommendedName>
        <fullName evidence="2">HhH-GPD domain-containing protein</fullName>
    </recommendedName>
</protein>
<dbReference type="Pfam" id="PF00730">
    <property type="entry name" value="HhH-GPD"/>
    <property type="match status" value="1"/>
</dbReference>
<accession>A0AAP0IG66</accession>
<dbReference type="SUPFAM" id="SSF48150">
    <property type="entry name" value="DNA-glycosylase"/>
    <property type="match status" value="1"/>
</dbReference>
<name>A0AAP0IG66_9MAGN</name>
<dbReference type="Gene3D" id="1.10.340.30">
    <property type="entry name" value="Hypothetical protein, domain 2"/>
    <property type="match status" value="1"/>
</dbReference>
<dbReference type="GO" id="GO:0140097">
    <property type="term" value="F:catalytic activity, acting on DNA"/>
    <property type="evidence" value="ECO:0007669"/>
    <property type="project" value="UniProtKB-ARBA"/>
</dbReference>
<dbReference type="GO" id="GO:0006284">
    <property type="term" value="P:base-excision repair"/>
    <property type="evidence" value="ECO:0007669"/>
    <property type="project" value="InterPro"/>
</dbReference>
<gene>
    <name evidence="3" type="ORF">Syun_020679</name>
</gene>
<evidence type="ECO:0000259" key="2">
    <source>
        <dbReference type="SMART" id="SM00478"/>
    </source>
</evidence>
<evidence type="ECO:0000256" key="1">
    <source>
        <dbReference type="SAM" id="MobiDB-lite"/>
    </source>
</evidence>